<reference evidence="1 2" key="1">
    <citation type="journal article" date="2013" name="Gut Pathog.">
        <title>Draft genome of Ochrobactrum intermedium strain M86 isolated from non-ulcer dyspeptic individual from India.</title>
        <authorList>
            <person name="Kulkarni G."/>
            <person name="Dhotre D."/>
            <person name="Dharne M."/>
            <person name="Shetty S."/>
            <person name="Chowdhury S."/>
            <person name="Misra V."/>
            <person name="Misra S."/>
            <person name="Patole M."/>
            <person name="Shouche Y."/>
        </authorList>
    </citation>
    <scope>NUCLEOTIDE SEQUENCE [LARGE SCALE GENOMIC DNA]</scope>
    <source>
        <strain evidence="1 2">M86</strain>
    </source>
</reference>
<accession>M5JK20</accession>
<dbReference type="PATRIC" id="fig|1234597.4.peg.4880"/>
<sequence>MDDQAKELIALCEAHRSWVRAREALQLVASKVYTDPAKILEAAHEAAFQGMIGDTSLPGVLKHEPARFGDFRGRGDGRSTLEERRQHYQAIAHRHALPGLVREFIMQTHELRCQHADANRGPA</sequence>
<protein>
    <submittedName>
        <fullName evidence="1">Uncharacterized protein</fullName>
    </submittedName>
</protein>
<evidence type="ECO:0000313" key="2">
    <source>
        <dbReference type="Proteomes" id="UP000011971"/>
    </source>
</evidence>
<proteinExistence type="predicted"/>
<name>M5JK20_9HYPH</name>
<dbReference type="EMBL" id="AOGE01000080">
    <property type="protein sequence ID" value="ELT46642.1"/>
    <property type="molecule type" value="Genomic_DNA"/>
</dbReference>
<dbReference type="Proteomes" id="UP000011971">
    <property type="component" value="Unassembled WGS sequence"/>
</dbReference>
<evidence type="ECO:0000313" key="1">
    <source>
        <dbReference type="EMBL" id="ELT46642.1"/>
    </source>
</evidence>
<gene>
    <name evidence="1" type="ORF">D584_23703</name>
</gene>
<dbReference type="RefSeq" id="WP_006473168.1">
    <property type="nucleotide sequence ID" value="NZ_AOGE01000080.1"/>
</dbReference>
<dbReference type="AlphaFoldDB" id="M5JK20"/>
<comment type="caution">
    <text evidence="1">The sequence shown here is derived from an EMBL/GenBank/DDBJ whole genome shotgun (WGS) entry which is preliminary data.</text>
</comment>
<organism evidence="1 2">
    <name type="scientific">Brucella intermedia M86</name>
    <dbReference type="NCBI Taxonomy" id="1234597"/>
    <lineage>
        <taxon>Bacteria</taxon>
        <taxon>Pseudomonadati</taxon>
        <taxon>Pseudomonadota</taxon>
        <taxon>Alphaproteobacteria</taxon>
        <taxon>Hyphomicrobiales</taxon>
        <taxon>Brucellaceae</taxon>
        <taxon>Brucella/Ochrobactrum group</taxon>
        <taxon>Brucella</taxon>
    </lineage>
</organism>